<feature type="signal peptide" evidence="2">
    <location>
        <begin position="1"/>
        <end position="20"/>
    </location>
</feature>
<dbReference type="InterPro" id="IPR051477">
    <property type="entry name" value="Expansin_CellWall"/>
</dbReference>
<proteinExistence type="predicted"/>
<dbReference type="STRING" id="945553.A0A0D2MA91"/>
<dbReference type="SUPFAM" id="SSF50685">
    <property type="entry name" value="Barwin-like endoglucanases"/>
    <property type="match status" value="1"/>
</dbReference>
<dbReference type="InterPro" id="IPR036908">
    <property type="entry name" value="RlpA-like_sf"/>
</dbReference>
<evidence type="ECO:0000313" key="4">
    <source>
        <dbReference type="Proteomes" id="UP000054270"/>
    </source>
</evidence>
<dbReference type="PANTHER" id="PTHR31836">
    <property type="match status" value="1"/>
</dbReference>
<gene>
    <name evidence="3" type="ORF">HYPSUDRAFT_43398</name>
</gene>
<dbReference type="AlphaFoldDB" id="A0A0D2MA91"/>
<protein>
    <recommendedName>
        <fullName evidence="5">RlpA-like protein double-psi beta-barrel domain-containing protein</fullName>
    </recommendedName>
</protein>
<dbReference type="Gene3D" id="2.40.40.10">
    <property type="entry name" value="RlpA-like domain"/>
    <property type="match status" value="1"/>
</dbReference>
<dbReference type="CDD" id="cd22191">
    <property type="entry name" value="DPBB_RlpA_EXP_N-like"/>
    <property type="match status" value="1"/>
</dbReference>
<dbReference type="PANTHER" id="PTHR31836:SF28">
    <property type="entry name" value="SRCR DOMAIN-CONTAINING PROTEIN-RELATED"/>
    <property type="match status" value="1"/>
</dbReference>
<dbReference type="OrthoDB" id="623670at2759"/>
<evidence type="ECO:0000256" key="2">
    <source>
        <dbReference type="SAM" id="SignalP"/>
    </source>
</evidence>
<dbReference type="OMA" id="HHEVANV"/>
<dbReference type="Proteomes" id="UP000054270">
    <property type="component" value="Unassembled WGS sequence"/>
</dbReference>
<feature type="chain" id="PRO_5002264621" description="RlpA-like protein double-psi beta-barrel domain-containing protein" evidence="2">
    <location>
        <begin position="21"/>
        <end position="280"/>
    </location>
</feature>
<accession>A0A0D2MA91</accession>
<organism evidence="3 4">
    <name type="scientific">Hypholoma sublateritium (strain FD-334 SS-4)</name>
    <dbReference type="NCBI Taxonomy" id="945553"/>
    <lineage>
        <taxon>Eukaryota</taxon>
        <taxon>Fungi</taxon>
        <taxon>Dikarya</taxon>
        <taxon>Basidiomycota</taxon>
        <taxon>Agaricomycotina</taxon>
        <taxon>Agaricomycetes</taxon>
        <taxon>Agaricomycetidae</taxon>
        <taxon>Agaricales</taxon>
        <taxon>Agaricineae</taxon>
        <taxon>Strophariaceae</taxon>
        <taxon>Hypholoma</taxon>
    </lineage>
</organism>
<keyword evidence="4" id="KW-1185">Reference proteome</keyword>
<evidence type="ECO:0000256" key="1">
    <source>
        <dbReference type="ARBA" id="ARBA00022729"/>
    </source>
</evidence>
<sequence>MFSTLFTIVPLALLATAASAESRPRSVHNSLAKRLSGDLAKRYSNARWSFYDVGLGACGTTNVASDYIVALNQDQFGTTYPSQYCNKQITMSYNGKTATATIMDSCPGCPSGGLDLSRGLFTHFATEDTGIIYGEWSFVDSTATTTTKAATVAATTTSKAAVTTTSSYKAAAVAATTSKTSTSSKAYVATTTSSTKTSVAATTTSASSSKAAASSSKLSSSYASASASASSLASSAAALPSTSATANTTAQITDNLSAINDLLTQLGALILTAAVDDDAN</sequence>
<evidence type="ECO:0008006" key="5">
    <source>
        <dbReference type="Google" id="ProtNLM"/>
    </source>
</evidence>
<evidence type="ECO:0000313" key="3">
    <source>
        <dbReference type="EMBL" id="KJA20258.1"/>
    </source>
</evidence>
<dbReference type="EMBL" id="KN817569">
    <property type="protein sequence ID" value="KJA20258.1"/>
    <property type="molecule type" value="Genomic_DNA"/>
</dbReference>
<keyword evidence="1 2" id="KW-0732">Signal</keyword>
<reference evidence="4" key="1">
    <citation type="submission" date="2014-04" db="EMBL/GenBank/DDBJ databases">
        <title>Evolutionary Origins and Diversification of the Mycorrhizal Mutualists.</title>
        <authorList>
            <consortium name="DOE Joint Genome Institute"/>
            <consortium name="Mycorrhizal Genomics Consortium"/>
            <person name="Kohler A."/>
            <person name="Kuo A."/>
            <person name="Nagy L.G."/>
            <person name="Floudas D."/>
            <person name="Copeland A."/>
            <person name="Barry K.W."/>
            <person name="Cichocki N."/>
            <person name="Veneault-Fourrey C."/>
            <person name="LaButti K."/>
            <person name="Lindquist E.A."/>
            <person name="Lipzen A."/>
            <person name="Lundell T."/>
            <person name="Morin E."/>
            <person name="Murat C."/>
            <person name="Riley R."/>
            <person name="Ohm R."/>
            <person name="Sun H."/>
            <person name="Tunlid A."/>
            <person name="Henrissat B."/>
            <person name="Grigoriev I.V."/>
            <person name="Hibbett D.S."/>
            <person name="Martin F."/>
        </authorList>
    </citation>
    <scope>NUCLEOTIDE SEQUENCE [LARGE SCALE GENOMIC DNA]</scope>
    <source>
        <strain evidence="4">FD-334 SS-4</strain>
    </source>
</reference>
<name>A0A0D2MA91_HYPSF</name>